<dbReference type="EMBL" id="BAAAUT010000011">
    <property type="protein sequence ID" value="GAA3127530.1"/>
    <property type="molecule type" value="Genomic_DNA"/>
</dbReference>
<protein>
    <submittedName>
        <fullName evidence="1">Uncharacterized protein</fullName>
    </submittedName>
</protein>
<organism evidence="1 2">
    <name type="scientific">Planomonospora alba</name>
    <dbReference type="NCBI Taxonomy" id="161354"/>
    <lineage>
        <taxon>Bacteria</taxon>
        <taxon>Bacillati</taxon>
        <taxon>Actinomycetota</taxon>
        <taxon>Actinomycetes</taxon>
        <taxon>Streptosporangiales</taxon>
        <taxon>Streptosporangiaceae</taxon>
        <taxon>Planomonospora</taxon>
    </lineage>
</organism>
<gene>
    <name evidence="1" type="ORF">GCM10010466_17910</name>
</gene>
<accession>A0ABP6MVH6</accession>
<name>A0ABP6MVH6_9ACTN</name>
<dbReference type="RefSeq" id="WP_344857708.1">
    <property type="nucleotide sequence ID" value="NZ_BAAAUT010000011.1"/>
</dbReference>
<evidence type="ECO:0000313" key="2">
    <source>
        <dbReference type="Proteomes" id="UP001500320"/>
    </source>
</evidence>
<dbReference type="Proteomes" id="UP001500320">
    <property type="component" value="Unassembled WGS sequence"/>
</dbReference>
<comment type="caution">
    <text evidence="1">The sequence shown here is derived from an EMBL/GenBank/DDBJ whole genome shotgun (WGS) entry which is preliminary data.</text>
</comment>
<evidence type="ECO:0000313" key="1">
    <source>
        <dbReference type="EMBL" id="GAA3127530.1"/>
    </source>
</evidence>
<sequence>MTTLEELALRFPGWAIWRSRTDSGAGDWYATRRAYRISQAEIDAGVCMTVTATTLEALGRVLTEQADRQATATPSR</sequence>
<proteinExistence type="predicted"/>
<keyword evidence="2" id="KW-1185">Reference proteome</keyword>
<reference evidence="2" key="1">
    <citation type="journal article" date="2019" name="Int. J. Syst. Evol. Microbiol.">
        <title>The Global Catalogue of Microorganisms (GCM) 10K type strain sequencing project: providing services to taxonomists for standard genome sequencing and annotation.</title>
        <authorList>
            <consortium name="The Broad Institute Genomics Platform"/>
            <consortium name="The Broad Institute Genome Sequencing Center for Infectious Disease"/>
            <person name="Wu L."/>
            <person name="Ma J."/>
        </authorList>
    </citation>
    <scope>NUCLEOTIDE SEQUENCE [LARGE SCALE GENOMIC DNA]</scope>
    <source>
        <strain evidence="2">JCM 9373</strain>
    </source>
</reference>